<evidence type="ECO:0000256" key="2">
    <source>
        <dbReference type="ARBA" id="ARBA00022676"/>
    </source>
</evidence>
<comment type="caution">
    <text evidence="4">The sequence shown here is derived from an EMBL/GenBank/DDBJ whole genome shotgun (WGS) entry which is preliminary data.</text>
</comment>
<proteinExistence type="inferred from homology"/>
<evidence type="ECO:0000259" key="3">
    <source>
        <dbReference type="Pfam" id="PF01729"/>
    </source>
</evidence>
<organism evidence="4">
    <name type="scientific">marine sediment metagenome</name>
    <dbReference type="NCBI Taxonomy" id="412755"/>
    <lineage>
        <taxon>unclassified sequences</taxon>
        <taxon>metagenomes</taxon>
        <taxon>ecological metagenomes</taxon>
    </lineage>
</organism>
<dbReference type="Pfam" id="PF01729">
    <property type="entry name" value="QRPTase_C"/>
    <property type="match status" value="1"/>
</dbReference>
<dbReference type="GO" id="GO:0004514">
    <property type="term" value="F:nicotinate-nucleotide diphosphorylase (carboxylating) activity"/>
    <property type="evidence" value="ECO:0007669"/>
    <property type="project" value="InterPro"/>
</dbReference>
<dbReference type="InterPro" id="IPR036068">
    <property type="entry name" value="Nicotinate_pribotase-like_C"/>
</dbReference>
<dbReference type="Gene3D" id="3.20.20.70">
    <property type="entry name" value="Aldolase class I"/>
    <property type="match status" value="1"/>
</dbReference>
<dbReference type="EMBL" id="LAZR01066754">
    <property type="protein sequence ID" value="KKK52954.1"/>
    <property type="molecule type" value="Genomic_DNA"/>
</dbReference>
<dbReference type="PANTHER" id="PTHR32179">
    <property type="entry name" value="NICOTINATE-NUCLEOTIDE PYROPHOSPHORYLASE [CARBOXYLATING]"/>
    <property type="match status" value="1"/>
</dbReference>
<reference evidence="4" key="1">
    <citation type="journal article" date="2015" name="Nature">
        <title>Complex archaea that bridge the gap between prokaryotes and eukaryotes.</title>
        <authorList>
            <person name="Spang A."/>
            <person name="Saw J.H."/>
            <person name="Jorgensen S.L."/>
            <person name="Zaremba-Niedzwiedzka K."/>
            <person name="Martijn J."/>
            <person name="Lind A.E."/>
            <person name="van Eijk R."/>
            <person name="Schleper C."/>
            <person name="Guy L."/>
            <person name="Ettema T.J."/>
        </authorList>
    </citation>
    <scope>NUCLEOTIDE SEQUENCE</scope>
</reference>
<keyword evidence="2" id="KW-0808">Transferase</keyword>
<dbReference type="GO" id="GO:0005737">
    <property type="term" value="C:cytoplasm"/>
    <property type="evidence" value="ECO:0007669"/>
    <property type="project" value="TreeGrafter"/>
</dbReference>
<accession>A0A0F8YFL9</accession>
<gene>
    <name evidence="4" type="ORF">LCGC14_3099670</name>
</gene>
<dbReference type="InterPro" id="IPR027277">
    <property type="entry name" value="NadC/ModD"/>
</dbReference>
<name>A0A0F8YFL9_9ZZZZ</name>
<dbReference type="GO" id="GO:0034213">
    <property type="term" value="P:quinolinate catabolic process"/>
    <property type="evidence" value="ECO:0007669"/>
    <property type="project" value="TreeGrafter"/>
</dbReference>
<dbReference type="AlphaFoldDB" id="A0A0F8YFL9"/>
<dbReference type="GO" id="GO:0009435">
    <property type="term" value="P:NAD+ biosynthetic process"/>
    <property type="evidence" value="ECO:0007669"/>
    <property type="project" value="InterPro"/>
</dbReference>
<dbReference type="InterPro" id="IPR002638">
    <property type="entry name" value="Quinolinate_PRibosylTrfase_C"/>
</dbReference>
<evidence type="ECO:0000256" key="1">
    <source>
        <dbReference type="ARBA" id="ARBA00009400"/>
    </source>
</evidence>
<keyword evidence="2" id="KW-0328">Glycosyltransferase</keyword>
<comment type="similarity">
    <text evidence="1">Belongs to the NadC/ModD family.</text>
</comment>
<sequence>VESLEELRQAIDAGADIVMLDNFDVGAIRDAISINQGKAKLEVSGNLEAGNISNKAVDGITYLSSGSLTKHCRVIDLSMRIEFMSAEAQ</sequence>
<dbReference type="PANTHER" id="PTHR32179:SF3">
    <property type="entry name" value="NICOTINATE-NUCLEOTIDE PYROPHOSPHORYLASE [CARBOXYLATING]"/>
    <property type="match status" value="1"/>
</dbReference>
<protein>
    <recommendedName>
        <fullName evidence="3">Quinolinate phosphoribosyl transferase C-terminal domain-containing protein</fullName>
    </recommendedName>
</protein>
<feature type="non-terminal residue" evidence="4">
    <location>
        <position position="1"/>
    </location>
</feature>
<feature type="domain" description="Quinolinate phosphoribosyl transferase C-terminal" evidence="3">
    <location>
        <begin position="1"/>
        <end position="80"/>
    </location>
</feature>
<dbReference type="SUPFAM" id="SSF51690">
    <property type="entry name" value="Nicotinate/Quinolinate PRTase C-terminal domain-like"/>
    <property type="match status" value="1"/>
</dbReference>
<dbReference type="InterPro" id="IPR013785">
    <property type="entry name" value="Aldolase_TIM"/>
</dbReference>
<evidence type="ECO:0000313" key="4">
    <source>
        <dbReference type="EMBL" id="KKK52954.1"/>
    </source>
</evidence>